<proteinExistence type="predicted"/>
<dbReference type="InterPro" id="IPR032466">
    <property type="entry name" value="Metal_Hydrolase"/>
</dbReference>
<dbReference type="Gene3D" id="3.20.20.140">
    <property type="entry name" value="Metal-dependent hydrolases"/>
    <property type="match status" value="1"/>
</dbReference>
<dbReference type="Pfam" id="PF04909">
    <property type="entry name" value="Amidohydro_2"/>
    <property type="match status" value="1"/>
</dbReference>
<evidence type="ECO:0000313" key="4">
    <source>
        <dbReference type="Proteomes" id="UP000756710"/>
    </source>
</evidence>
<dbReference type="GO" id="GO:0016787">
    <property type="term" value="F:hydrolase activity"/>
    <property type="evidence" value="ECO:0007669"/>
    <property type="project" value="UniProtKB-KW"/>
</dbReference>
<keyword evidence="2" id="KW-0378">Hydrolase</keyword>
<reference evidence="2" key="1">
    <citation type="submission" date="2014-05" db="EMBL/GenBank/DDBJ databases">
        <authorList>
            <person name="Horn Fabian"/>
        </authorList>
    </citation>
    <scope>NUCLEOTIDE SEQUENCE</scope>
</reference>
<dbReference type="PANTHER" id="PTHR43383:SF2">
    <property type="entry name" value="AMIDOHYDROLASE 2 FAMILY PROTEIN"/>
    <property type="match status" value="1"/>
</dbReference>
<evidence type="ECO:0000259" key="1">
    <source>
        <dbReference type="Pfam" id="PF04909"/>
    </source>
</evidence>
<reference evidence="3 4" key="2">
    <citation type="submission" date="2021-03" db="EMBL/GenBank/DDBJ databases">
        <title>Genomic Encyclopedia of Type Strains, Phase IV (KMG-IV): sequencing the most valuable type-strain genomes for metagenomic binning, comparative biology and taxonomic classification.</title>
        <authorList>
            <person name="Goeker M."/>
        </authorList>
    </citation>
    <scope>NUCLEOTIDE SEQUENCE [LARGE SCALE GENOMIC DNA]</scope>
    <source>
        <strain evidence="3 4">DSM 41954</strain>
    </source>
</reference>
<organism evidence="2">
    <name type="scientific">Streptomyces iranensis</name>
    <dbReference type="NCBI Taxonomy" id="576784"/>
    <lineage>
        <taxon>Bacteria</taxon>
        <taxon>Bacillati</taxon>
        <taxon>Actinomycetota</taxon>
        <taxon>Actinomycetes</taxon>
        <taxon>Kitasatosporales</taxon>
        <taxon>Streptomycetaceae</taxon>
        <taxon>Streptomyces</taxon>
        <taxon>Streptomyces violaceusniger group</taxon>
    </lineage>
</organism>
<dbReference type="EMBL" id="LK022848">
    <property type="protein sequence ID" value="CDR17818.1"/>
    <property type="molecule type" value="Genomic_DNA"/>
</dbReference>
<dbReference type="InterPro" id="IPR006680">
    <property type="entry name" value="Amidohydro-rel"/>
</dbReference>
<evidence type="ECO:0000313" key="2">
    <source>
        <dbReference type="EMBL" id="CDR17818.1"/>
    </source>
</evidence>
<gene>
    <name evidence="3" type="ORF">J2Z30_004617</name>
    <name evidence="2" type="ORF">SIRAN9790</name>
</gene>
<dbReference type="EMBL" id="JAGGLR010000012">
    <property type="protein sequence ID" value="MBP2063596.1"/>
    <property type="molecule type" value="Genomic_DNA"/>
</dbReference>
<accession>A0A061A4R7</accession>
<name>A0A061A4R7_9ACTN</name>
<dbReference type="PANTHER" id="PTHR43383">
    <property type="entry name" value="NODULIN 6"/>
    <property type="match status" value="1"/>
</dbReference>
<protein>
    <submittedName>
        <fullName evidence="2">Amidohydrolase 2</fullName>
    </submittedName>
    <submittedName>
        <fullName evidence="3">TIM-barrel fold metal-dependent hydrolase</fullName>
    </submittedName>
</protein>
<dbReference type="AlphaFoldDB" id="A0A061A4R7"/>
<evidence type="ECO:0000313" key="3">
    <source>
        <dbReference type="EMBL" id="MBP2063596.1"/>
    </source>
</evidence>
<keyword evidence="4" id="KW-1185">Reference proteome</keyword>
<dbReference type="HOGENOM" id="CLU_017290_4_2_11"/>
<sequence>MSTDLTDELAQLRLVDHHVHSTLAATPDRAAFELLITEADRPGPAGTTQFDSQLGFAIRAHCAPLLGLDAHAPADDYWAARTARPEEEVADTFLRAAGVDHWLVDTGFKGDLLLPLDRLSGGRDEQVSEILRLESLLESVAAGATAQALLTDFRQALTDAVPHIRGLKSIVAYRYGFDIDPERPSPREVQKAAARWLAELETGVPARVSDPVLLRMLLWEGADTGLPLQLHTGYGDADLELHRCDPLLLAPWIKAVEPTGAAVMLLHCYPFHRNAGFLAQVFPHVYLDVGLAVNHTGAASPGVVAESLELAPFTKILYSSDAWGPPELHYLGALLWRKGMAAALSRWVHAGEWSTADAARVATLIGRSNAERVYRLA</sequence>
<feature type="domain" description="Amidohydrolase-related" evidence="1">
    <location>
        <begin position="212"/>
        <end position="376"/>
    </location>
</feature>
<dbReference type="Proteomes" id="UP000756710">
    <property type="component" value="Unassembled WGS sequence"/>
</dbReference>
<dbReference type="RefSeq" id="WP_044580452.1">
    <property type="nucleotide sequence ID" value="NZ_BAABDR010000100.1"/>
</dbReference>
<dbReference type="SUPFAM" id="SSF51556">
    <property type="entry name" value="Metallo-dependent hydrolases"/>
    <property type="match status" value="1"/>
</dbReference>